<evidence type="ECO:0000313" key="3">
    <source>
        <dbReference type="Proteomes" id="UP000576209"/>
    </source>
</evidence>
<evidence type="ECO:0000259" key="1">
    <source>
        <dbReference type="Pfam" id="PF05239"/>
    </source>
</evidence>
<accession>A0A840E5R4</accession>
<name>A0A840E5R4_9BACT</name>
<keyword evidence="3" id="KW-1185">Reference proteome</keyword>
<evidence type="ECO:0000313" key="2">
    <source>
        <dbReference type="EMBL" id="MBB4079052.1"/>
    </source>
</evidence>
<dbReference type="RefSeq" id="WP_183495294.1">
    <property type="nucleotide sequence ID" value="NZ_JACIFF010000003.1"/>
</dbReference>
<gene>
    <name evidence="2" type="ORF">GGR28_001669</name>
</gene>
<sequence length="125" mass="13704">MENPIFSLSAIIGSEIKSTAGTDIAILEDIICNKDNGKITYLILSPHGKEASSEETLLFAVHHSFFYFDTAVESLTFNAKIGKADHSFFLDLPGQYGDTEVEDVSSFSRYLSTYSAVAGHRSDND</sequence>
<dbReference type="Pfam" id="PF05239">
    <property type="entry name" value="PRC"/>
    <property type="match status" value="1"/>
</dbReference>
<dbReference type="InterPro" id="IPR027275">
    <property type="entry name" value="PRC-brl_dom"/>
</dbReference>
<dbReference type="SUPFAM" id="SSF50346">
    <property type="entry name" value="PRC-barrel domain"/>
    <property type="match status" value="1"/>
</dbReference>
<proteinExistence type="predicted"/>
<protein>
    <submittedName>
        <fullName evidence="2">Sporulation protein YlmC with PRC-barrel domain</fullName>
    </submittedName>
</protein>
<dbReference type="Proteomes" id="UP000576209">
    <property type="component" value="Unassembled WGS sequence"/>
</dbReference>
<dbReference type="InterPro" id="IPR011033">
    <property type="entry name" value="PRC_barrel-like_sf"/>
</dbReference>
<reference evidence="2 3" key="1">
    <citation type="submission" date="2020-08" db="EMBL/GenBank/DDBJ databases">
        <title>Genomic Encyclopedia of Type Strains, Phase IV (KMG-IV): sequencing the most valuable type-strain genomes for metagenomic binning, comparative biology and taxonomic classification.</title>
        <authorList>
            <person name="Goeker M."/>
        </authorList>
    </citation>
    <scope>NUCLEOTIDE SEQUENCE [LARGE SCALE GENOMIC DNA]</scope>
    <source>
        <strain evidence="2 3">DSM 105137</strain>
    </source>
</reference>
<dbReference type="EMBL" id="JACIFF010000003">
    <property type="protein sequence ID" value="MBB4079052.1"/>
    <property type="molecule type" value="Genomic_DNA"/>
</dbReference>
<organism evidence="2 3">
    <name type="scientific">Neolewinella aquimaris</name>
    <dbReference type="NCBI Taxonomy" id="1835722"/>
    <lineage>
        <taxon>Bacteria</taxon>
        <taxon>Pseudomonadati</taxon>
        <taxon>Bacteroidota</taxon>
        <taxon>Saprospiria</taxon>
        <taxon>Saprospirales</taxon>
        <taxon>Lewinellaceae</taxon>
        <taxon>Neolewinella</taxon>
    </lineage>
</organism>
<feature type="domain" description="PRC-barrel" evidence="1">
    <location>
        <begin position="6"/>
        <end position="53"/>
    </location>
</feature>
<comment type="caution">
    <text evidence="2">The sequence shown here is derived from an EMBL/GenBank/DDBJ whole genome shotgun (WGS) entry which is preliminary data.</text>
</comment>
<dbReference type="AlphaFoldDB" id="A0A840E5R4"/>